<comment type="similarity">
    <text evidence="3 11">Belongs to the dolichyldiphosphatase family.</text>
</comment>
<reference evidence="13" key="1">
    <citation type="submission" date="2012-11" db="EMBL/GenBank/DDBJ databases">
        <authorList>
            <person name="Lucero-Rivera Y.E."/>
            <person name="Tovar-Ramirez D."/>
        </authorList>
    </citation>
    <scope>NUCLEOTIDE SEQUENCE</scope>
    <source>
        <tissue evidence="13">Salivary gland</tissue>
    </source>
</reference>
<dbReference type="InterPro" id="IPR036938">
    <property type="entry name" value="PAP2/HPO_sf"/>
</dbReference>
<evidence type="ECO:0000256" key="11">
    <source>
        <dbReference type="RuleBase" id="RU367078"/>
    </source>
</evidence>
<feature type="transmembrane region" description="Helical" evidence="11">
    <location>
        <begin position="128"/>
        <end position="148"/>
    </location>
</feature>
<keyword evidence="5 11" id="KW-0378">Hydrolase</keyword>
<dbReference type="PANTHER" id="PTHR11247:SF1">
    <property type="entry name" value="DOLICHYLDIPHOSPHATASE 1"/>
    <property type="match status" value="1"/>
</dbReference>
<dbReference type="FunFam" id="1.20.144.10:FF:000003">
    <property type="entry name" value="Dolichyldiphosphatase 1"/>
    <property type="match status" value="1"/>
</dbReference>
<feature type="transmembrane region" description="Helical" evidence="11">
    <location>
        <begin position="260"/>
        <end position="280"/>
    </location>
</feature>
<proteinExistence type="evidence at transcript level"/>
<evidence type="ECO:0000256" key="7">
    <source>
        <dbReference type="ARBA" id="ARBA00022989"/>
    </source>
</evidence>
<evidence type="ECO:0000256" key="10">
    <source>
        <dbReference type="ARBA" id="ARBA00047349"/>
    </source>
</evidence>
<feature type="domain" description="Phosphatidic acid phosphatase type 2/haloperoxidase" evidence="12">
    <location>
        <begin position="154"/>
        <end position="273"/>
    </location>
</feature>
<feature type="transmembrane region" description="Helical" evidence="11">
    <location>
        <begin position="195"/>
        <end position="215"/>
    </location>
</feature>
<comment type="function">
    <text evidence="9 11">Required for efficient N-glycosylation. Necessary for maintaining optimal levels of dolichol-linked oligosaccharides. Hydrolyzes dolichyl pyrophosphate at a very high rate and dolichyl monophosphate at a much lower rate. Does not act on phosphatidate.</text>
</comment>
<keyword evidence="8 11" id="KW-0472">Membrane</keyword>
<dbReference type="SMART" id="SM00014">
    <property type="entry name" value="acidPPc"/>
    <property type="match status" value="1"/>
</dbReference>
<evidence type="ECO:0000256" key="3">
    <source>
        <dbReference type="ARBA" id="ARBA00005518"/>
    </source>
</evidence>
<dbReference type="InterPro" id="IPR039667">
    <property type="entry name" value="Dolichyldiphosphatase_PAP2"/>
</dbReference>
<organism evidence="13">
    <name type="scientific">Rhipicephalus pulchellus</name>
    <name type="common">Yellow backed tick</name>
    <name type="synonym">Dermacentor pulchellus</name>
    <dbReference type="NCBI Taxonomy" id="72859"/>
    <lineage>
        <taxon>Eukaryota</taxon>
        <taxon>Metazoa</taxon>
        <taxon>Ecdysozoa</taxon>
        <taxon>Arthropoda</taxon>
        <taxon>Chelicerata</taxon>
        <taxon>Arachnida</taxon>
        <taxon>Acari</taxon>
        <taxon>Parasitiformes</taxon>
        <taxon>Ixodida</taxon>
        <taxon>Ixodoidea</taxon>
        <taxon>Ixodidae</taxon>
        <taxon>Rhipicephalinae</taxon>
        <taxon>Rhipicephalus</taxon>
        <taxon>Rhipicephalus</taxon>
    </lineage>
</organism>
<dbReference type="UniPathway" id="UPA00378"/>
<evidence type="ECO:0000256" key="6">
    <source>
        <dbReference type="ARBA" id="ARBA00022824"/>
    </source>
</evidence>
<dbReference type="GO" id="GO:0047874">
    <property type="term" value="F:dolichyldiphosphatase activity"/>
    <property type="evidence" value="ECO:0007669"/>
    <property type="project" value="UniProtKB-UniRule"/>
</dbReference>
<evidence type="ECO:0000256" key="2">
    <source>
        <dbReference type="ARBA" id="ARBA00004922"/>
    </source>
</evidence>
<dbReference type="PANTHER" id="PTHR11247">
    <property type="entry name" value="PALMITOYL-PROTEIN THIOESTERASE/DOLICHYLDIPHOSPHATASE 1"/>
    <property type="match status" value="1"/>
</dbReference>
<keyword evidence="4 11" id="KW-0812">Transmembrane</keyword>
<dbReference type="SUPFAM" id="SSF48317">
    <property type="entry name" value="Acid phosphatase/Vanadium-dependent haloperoxidase"/>
    <property type="match status" value="1"/>
</dbReference>
<dbReference type="GO" id="GO:0005789">
    <property type="term" value="C:endoplasmic reticulum membrane"/>
    <property type="evidence" value="ECO:0007669"/>
    <property type="project" value="UniProtKB-SubCell"/>
</dbReference>
<keyword evidence="7 11" id="KW-1133">Transmembrane helix</keyword>
<keyword evidence="6 11" id="KW-0256">Endoplasmic reticulum</keyword>
<dbReference type="Gene3D" id="1.20.144.10">
    <property type="entry name" value="Phosphatidic acid phosphatase type 2/haloperoxidase"/>
    <property type="match status" value="1"/>
</dbReference>
<name>L7MCR8_RHIPC</name>
<evidence type="ECO:0000256" key="1">
    <source>
        <dbReference type="ARBA" id="ARBA00004477"/>
    </source>
</evidence>
<evidence type="ECO:0000256" key="5">
    <source>
        <dbReference type="ARBA" id="ARBA00022801"/>
    </source>
</evidence>
<evidence type="ECO:0000259" key="12">
    <source>
        <dbReference type="SMART" id="SM00014"/>
    </source>
</evidence>
<dbReference type="EC" id="3.6.1.43" evidence="11"/>
<feature type="non-terminal residue" evidence="13">
    <location>
        <position position="1"/>
    </location>
</feature>
<dbReference type="Pfam" id="PF01569">
    <property type="entry name" value="PAP2"/>
    <property type="match status" value="1"/>
</dbReference>
<comment type="subcellular location">
    <subcellularLocation>
        <location evidence="1 11">Endoplasmic reticulum membrane</location>
        <topology evidence="1 11">Multi-pass membrane protein</topology>
    </subcellularLocation>
</comment>
<evidence type="ECO:0000256" key="9">
    <source>
        <dbReference type="ARBA" id="ARBA00024907"/>
    </source>
</evidence>
<feature type="transmembrane region" description="Helical" evidence="11">
    <location>
        <begin position="227"/>
        <end position="248"/>
    </location>
</feature>
<evidence type="ECO:0000313" key="13">
    <source>
        <dbReference type="EMBL" id="JAA61785.1"/>
    </source>
</evidence>
<dbReference type="GO" id="GO:0008610">
    <property type="term" value="P:lipid biosynthetic process"/>
    <property type="evidence" value="ECO:0007669"/>
    <property type="project" value="TreeGrafter"/>
</dbReference>
<dbReference type="InterPro" id="IPR000326">
    <property type="entry name" value="PAP2/HPO"/>
</dbReference>
<reference evidence="13" key="2">
    <citation type="journal article" date="2015" name="J. Proteomics">
        <title>Sexual differences in the sialomes of the zebra tick, Rhipicephalus pulchellus.</title>
        <authorList>
            <person name="Tan A.W."/>
            <person name="Francischetti I.M."/>
            <person name="Slovak M."/>
            <person name="Kini R.M."/>
            <person name="Ribeiro J.M."/>
        </authorList>
    </citation>
    <scope>NUCLEOTIDE SEQUENCE</scope>
    <source>
        <tissue evidence="13">Salivary gland</tissue>
    </source>
</reference>
<dbReference type="AlphaFoldDB" id="L7MCR8"/>
<dbReference type="GO" id="GO:0006487">
    <property type="term" value="P:protein N-linked glycosylation"/>
    <property type="evidence" value="ECO:0007669"/>
    <property type="project" value="UniProtKB-UniRule"/>
</dbReference>
<evidence type="ECO:0000256" key="8">
    <source>
        <dbReference type="ARBA" id="ARBA00023136"/>
    </source>
</evidence>
<accession>L7MCR8</accession>
<comment type="pathway">
    <text evidence="2 11">Protein modification; protein glycosylation.</text>
</comment>
<dbReference type="CDD" id="cd03382">
    <property type="entry name" value="PAP2_dolichyldiphosphatase"/>
    <property type="match status" value="1"/>
</dbReference>
<dbReference type="EMBL" id="GACK01003249">
    <property type="protein sequence ID" value="JAA61785.1"/>
    <property type="molecule type" value="mRNA"/>
</dbReference>
<sequence>CCCNCCRKLWFSVCSEEEFHLECLPPLPAKNNCDASLLMCHLMLIMVLPLLQDKATDFFFQADIVMSYAVAFMFITLPLRENRQHNMAGGRPGDGPVPGDFDNEIRSWVPLSLTHVEYPAGDWLGKTLAYISLSPLVILVSFGTLVIFRRDLHTITFLCGTLLSEAINFVLKHVIKEARPYKARDNFTEFGMPSSHSQLMWFVATYLAFFVVVRLHHGNSSCPWENLWKCTVIICWFLLAGTVSYSRVYLEYHTWAQVCWGALIGSLLACLWFCITQFILTPLYPRIVSWHLSELLMLRDTTLIPNVMWFEYTSYRAESRTRQRKLVSMKSQ</sequence>
<evidence type="ECO:0000256" key="4">
    <source>
        <dbReference type="ARBA" id="ARBA00022692"/>
    </source>
</evidence>
<feature type="transmembrane region" description="Helical" evidence="11">
    <location>
        <begin position="58"/>
        <end position="77"/>
    </location>
</feature>
<protein>
    <recommendedName>
        <fullName evidence="11">Dolichyldiphosphatase</fullName>
        <ecNumber evidence="11">3.6.1.43</ecNumber>
    </recommendedName>
</protein>
<comment type="catalytic activity">
    <reaction evidence="10 11">
        <text>a di-trans,poly-cis-dolichyl diphosphate + H2O = a di-trans,poly-cis-dolichyl phosphate + phosphate + H(+)</text>
        <dbReference type="Rhea" id="RHEA:14385"/>
        <dbReference type="Rhea" id="RHEA-COMP:19498"/>
        <dbReference type="Rhea" id="RHEA-COMP:19506"/>
        <dbReference type="ChEBI" id="CHEBI:15377"/>
        <dbReference type="ChEBI" id="CHEBI:15378"/>
        <dbReference type="ChEBI" id="CHEBI:43474"/>
        <dbReference type="ChEBI" id="CHEBI:57497"/>
        <dbReference type="ChEBI" id="CHEBI:57683"/>
        <dbReference type="EC" id="3.6.1.43"/>
    </reaction>
</comment>